<dbReference type="RefSeq" id="XP_013914822.1">
    <property type="nucleotide sequence ID" value="XM_014059347.1"/>
</dbReference>
<evidence type="ECO:0000313" key="4">
    <source>
        <dbReference type="RefSeq" id="XP_013914822.1"/>
    </source>
</evidence>
<sequence length="130" mass="14355">MLGRRPRKSPQAKGQAGAAAKQLGLFIEFNPEEMILDLEDDGDLEAELAAITGENLPTGKTKPKGKSPLPMGHIEKMAAECMKDMDDDDDEGLEEDTELLVYMGVCWKTAYPPSSSKEEPSFHTIFLRQN</sequence>
<organism evidence="2 3">
    <name type="scientific">Thamnophis sirtalis</name>
    <dbReference type="NCBI Taxonomy" id="35019"/>
    <lineage>
        <taxon>Eukaryota</taxon>
        <taxon>Metazoa</taxon>
        <taxon>Chordata</taxon>
        <taxon>Craniata</taxon>
        <taxon>Vertebrata</taxon>
        <taxon>Euteleostomi</taxon>
        <taxon>Lepidosauria</taxon>
        <taxon>Squamata</taxon>
        <taxon>Bifurcata</taxon>
        <taxon>Unidentata</taxon>
        <taxon>Episquamata</taxon>
        <taxon>Toxicofera</taxon>
        <taxon>Serpentes</taxon>
        <taxon>Colubroidea</taxon>
        <taxon>Colubridae</taxon>
        <taxon>Natricinae</taxon>
        <taxon>Thamnophis</taxon>
    </lineage>
</organism>
<reference evidence="3 4" key="1">
    <citation type="submission" date="2025-04" db="UniProtKB">
        <authorList>
            <consortium name="RefSeq"/>
        </authorList>
    </citation>
    <scope>IDENTIFICATION</scope>
    <source>
        <tissue evidence="3 4">Skeletal muscle</tissue>
    </source>
</reference>
<dbReference type="CTD" id="200014"/>
<dbReference type="GO" id="GO:0001227">
    <property type="term" value="F:DNA-binding transcription repressor activity, RNA polymerase II-specific"/>
    <property type="evidence" value="ECO:0007669"/>
    <property type="project" value="InterPro"/>
</dbReference>
<dbReference type="Proteomes" id="UP000504617">
    <property type="component" value="Unplaced"/>
</dbReference>
<feature type="compositionally biased region" description="Low complexity" evidence="1">
    <location>
        <begin position="56"/>
        <end position="70"/>
    </location>
</feature>
<proteinExistence type="predicted"/>
<accession>A0A6I9XLH6</accession>
<dbReference type="PANTHER" id="PTHR13076">
    <property type="entry name" value="COILED-COIL AND C2 DOMAIN-CONTAINING PROTEIN 1-LIKE"/>
    <property type="match status" value="1"/>
</dbReference>
<name>A0A6I9XLH6_9SAUR</name>
<evidence type="ECO:0000313" key="2">
    <source>
        <dbReference type="Proteomes" id="UP000504617"/>
    </source>
</evidence>
<dbReference type="GeneID" id="106543346"/>
<dbReference type="PANTHER" id="PTHR13076:SF5">
    <property type="entry name" value="COILED-COIL AND C2 DOMAIN-CONTAINING PROTEIN 1B"/>
    <property type="match status" value="1"/>
</dbReference>
<gene>
    <name evidence="3 4" type="primary">CC2D1B</name>
</gene>
<protein>
    <submittedName>
        <fullName evidence="3 4">Coiled-coil and C2 domain-containing protein 1B</fullName>
    </submittedName>
</protein>
<evidence type="ECO:0000256" key="1">
    <source>
        <dbReference type="SAM" id="MobiDB-lite"/>
    </source>
</evidence>
<dbReference type="RefSeq" id="XP_013914821.1">
    <property type="nucleotide sequence ID" value="XM_014059346.1"/>
</dbReference>
<feature type="region of interest" description="Disordered" evidence="1">
    <location>
        <begin position="51"/>
        <end position="72"/>
    </location>
</feature>
<dbReference type="InterPro" id="IPR039725">
    <property type="entry name" value="CC2D1A/B"/>
</dbReference>
<keyword evidence="2" id="KW-1185">Reference proteome</keyword>
<evidence type="ECO:0000313" key="3">
    <source>
        <dbReference type="RefSeq" id="XP_013914821.1"/>
    </source>
</evidence>
<dbReference type="KEGG" id="tsr:106543346"/>
<dbReference type="AlphaFoldDB" id="A0A6I9XLH6"/>